<evidence type="ECO:0000256" key="2">
    <source>
        <dbReference type="ARBA" id="ARBA00009558"/>
    </source>
</evidence>
<dbReference type="Proteomes" id="UP000682733">
    <property type="component" value="Unassembled WGS sequence"/>
</dbReference>
<evidence type="ECO:0000256" key="5">
    <source>
        <dbReference type="ARBA" id="ARBA00022676"/>
    </source>
</evidence>
<dbReference type="GO" id="GO:0090729">
    <property type="term" value="F:toxin activity"/>
    <property type="evidence" value="ECO:0007669"/>
    <property type="project" value="UniProtKB-KW"/>
</dbReference>
<dbReference type="EMBL" id="CAJNOK010002423">
    <property type="protein sequence ID" value="CAF0859449.1"/>
    <property type="molecule type" value="Genomic_DNA"/>
</dbReference>
<keyword evidence="7" id="KW-0548">Nucleotidyltransferase</keyword>
<dbReference type="EMBL" id="CAJOBA010002422">
    <property type="protein sequence ID" value="CAF3644386.1"/>
    <property type="molecule type" value="Genomic_DNA"/>
</dbReference>
<evidence type="ECO:0000256" key="8">
    <source>
        <dbReference type="ARBA" id="ARBA00023026"/>
    </source>
</evidence>
<evidence type="ECO:0000313" key="12">
    <source>
        <dbReference type="EMBL" id="CAF3644386.1"/>
    </source>
</evidence>
<evidence type="ECO:0000313" key="11">
    <source>
        <dbReference type="EMBL" id="CAF0859449.1"/>
    </source>
</evidence>
<dbReference type="InterPro" id="IPR050999">
    <property type="entry name" value="ADP-ribosyltransferase_ARG"/>
</dbReference>
<dbReference type="GO" id="GO:0005576">
    <property type="term" value="C:extracellular region"/>
    <property type="evidence" value="ECO:0007669"/>
    <property type="project" value="UniProtKB-SubCell"/>
</dbReference>
<evidence type="ECO:0000256" key="9">
    <source>
        <dbReference type="ARBA" id="ARBA00047597"/>
    </source>
</evidence>
<dbReference type="GO" id="GO:0003950">
    <property type="term" value="F:NAD+ poly-ADP-ribosyltransferase activity"/>
    <property type="evidence" value="ECO:0007669"/>
    <property type="project" value="TreeGrafter"/>
</dbReference>
<organism evidence="11 13">
    <name type="scientific">Didymodactylos carnosus</name>
    <dbReference type="NCBI Taxonomy" id="1234261"/>
    <lineage>
        <taxon>Eukaryota</taxon>
        <taxon>Metazoa</taxon>
        <taxon>Spiralia</taxon>
        <taxon>Gnathifera</taxon>
        <taxon>Rotifera</taxon>
        <taxon>Eurotatoria</taxon>
        <taxon>Bdelloidea</taxon>
        <taxon>Philodinida</taxon>
        <taxon>Philodinidae</taxon>
        <taxon>Didymodactylos</taxon>
    </lineage>
</organism>
<dbReference type="SUPFAM" id="SSF56399">
    <property type="entry name" value="ADP-ribosylation"/>
    <property type="match status" value="1"/>
</dbReference>
<gene>
    <name evidence="11" type="ORF">OVA965_LOCUS7560</name>
    <name evidence="12" type="ORF">TMI583_LOCUS7555</name>
</gene>
<evidence type="ECO:0000256" key="4">
    <source>
        <dbReference type="ARBA" id="ARBA00022656"/>
    </source>
</evidence>
<dbReference type="PROSITE" id="PS51996">
    <property type="entry name" value="TR_MART"/>
    <property type="match status" value="1"/>
</dbReference>
<comment type="subcellular location">
    <subcellularLocation>
        <location evidence="1">Secreted</location>
    </subcellularLocation>
</comment>
<comment type="similarity">
    <text evidence="2 10">Belongs to the Arg-specific ADP-ribosyltransferase family.</text>
</comment>
<dbReference type="EC" id="2.4.2.31" evidence="10"/>
<dbReference type="PANTHER" id="PTHR10339:SF25">
    <property type="entry name" value="SECRETED EXOENZYME S"/>
    <property type="match status" value="1"/>
</dbReference>
<keyword evidence="8" id="KW-0843">Virulence</keyword>
<keyword evidence="10" id="KW-0520">NAD</keyword>
<keyword evidence="6 10" id="KW-0808">Transferase</keyword>
<dbReference type="InterPro" id="IPR000768">
    <property type="entry name" value="ART"/>
</dbReference>
<evidence type="ECO:0000313" key="13">
    <source>
        <dbReference type="Proteomes" id="UP000677228"/>
    </source>
</evidence>
<evidence type="ECO:0000256" key="10">
    <source>
        <dbReference type="RuleBase" id="RU361228"/>
    </source>
</evidence>
<keyword evidence="5 10" id="KW-0328">Glycosyltransferase</keyword>
<dbReference type="Gene3D" id="3.90.176.10">
    <property type="entry name" value="Toxin ADP-ribosyltransferase, Chain A, domain 1"/>
    <property type="match status" value="1"/>
</dbReference>
<comment type="caution">
    <text evidence="11">The sequence shown here is derived from an EMBL/GenBank/DDBJ whole genome shotgun (WGS) entry which is preliminary data.</text>
</comment>
<proteinExistence type="inferred from homology"/>
<dbReference type="Proteomes" id="UP000677228">
    <property type="component" value="Unassembled WGS sequence"/>
</dbReference>
<keyword evidence="4" id="KW-0800">Toxin</keyword>
<evidence type="ECO:0000256" key="3">
    <source>
        <dbReference type="ARBA" id="ARBA00022525"/>
    </source>
</evidence>
<dbReference type="PANTHER" id="PTHR10339">
    <property type="entry name" value="ADP-RIBOSYLTRANSFERASE"/>
    <property type="match status" value="1"/>
</dbReference>
<name>A0A8S2DBA8_9BILA</name>
<comment type="catalytic activity">
    <reaction evidence="9 10">
        <text>L-arginyl-[protein] + NAD(+) = N(omega)-(ADP-D-ribosyl)-L-arginyl-[protein] + nicotinamide + H(+)</text>
        <dbReference type="Rhea" id="RHEA:19149"/>
        <dbReference type="Rhea" id="RHEA-COMP:10532"/>
        <dbReference type="Rhea" id="RHEA-COMP:15087"/>
        <dbReference type="ChEBI" id="CHEBI:15378"/>
        <dbReference type="ChEBI" id="CHEBI:17154"/>
        <dbReference type="ChEBI" id="CHEBI:29965"/>
        <dbReference type="ChEBI" id="CHEBI:57540"/>
        <dbReference type="ChEBI" id="CHEBI:142554"/>
        <dbReference type="EC" id="2.4.2.31"/>
    </reaction>
</comment>
<evidence type="ECO:0000256" key="6">
    <source>
        <dbReference type="ARBA" id="ARBA00022679"/>
    </source>
</evidence>
<dbReference type="Pfam" id="PF01129">
    <property type="entry name" value="ART"/>
    <property type="match status" value="1"/>
</dbReference>
<keyword evidence="10" id="KW-0521">NADP</keyword>
<sequence>MAKATTSGTNIERFVDVCNEPRKKLLPIEGYEKKCLLTLEEAVKPISHLVDDLSSIVWIAKENCEAPADNLSQDESAAIHLYTIEWSPDNRSFYSVFNQTLREEDRHKLIPWFSYLKLFLTALHKLPSEKRVVWHGVKSDLSQQYKKGTKHVWWGVSSCTETLAVTDSFLGKNGTRTLFSIECYDGKVINEHSYYQSENEILLMPATYLEVVDQSNPADGLYIVHLKQKSPPCILLASPVFAEEGSSTKWKEAWKLPRQIDDGIEKSAIGVVPMENVNVEYKIKPSQGAVTQG</sequence>
<evidence type="ECO:0000256" key="1">
    <source>
        <dbReference type="ARBA" id="ARBA00004613"/>
    </source>
</evidence>
<keyword evidence="3" id="KW-0964">Secreted</keyword>
<reference evidence="11" key="1">
    <citation type="submission" date="2021-02" db="EMBL/GenBank/DDBJ databases">
        <authorList>
            <person name="Nowell W R."/>
        </authorList>
    </citation>
    <scope>NUCLEOTIDE SEQUENCE</scope>
</reference>
<dbReference type="GO" id="GO:0016779">
    <property type="term" value="F:nucleotidyltransferase activity"/>
    <property type="evidence" value="ECO:0007669"/>
    <property type="project" value="UniProtKB-KW"/>
</dbReference>
<dbReference type="GO" id="GO:0106274">
    <property type="term" value="F:NAD+-protein-arginine ADP-ribosyltransferase activity"/>
    <property type="evidence" value="ECO:0007669"/>
    <property type="project" value="UniProtKB-EC"/>
</dbReference>
<protein>
    <recommendedName>
        <fullName evidence="10">NAD(P)(+)--arginine ADP-ribosyltransferase</fullName>
        <ecNumber evidence="10">2.4.2.31</ecNumber>
    </recommendedName>
    <alternativeName>
        <fullName evidence="10">Mono(ADP-ribosyl)transferase</fullName>
    </alternativeName>
</protein>
<dbReference type="AlphaFoldDB" id="A0A8S2DBA8"/>
<evidence type="ECO:0000256" key="7">
    <source>
        <dbReference type="ARBA" id="ARBA00022695"/>
    </source>
</evidence>
<accession>A0A8S2DBA8</accession>